<evidence type="ECO:0000256" key="3">
    <source>
        <dbReference type="ARBA" id="ARBA00022723"/>
    </source>
</evidence>
<comment type="similarity">
    <text evidence="1">Belongs to the thioredoxin family.</text>
</comment>
<evidence type="ECO:0000256" key="7">
    <source>
        <dbReference type="NCBIfam" id="TIGR01068"/>
    </source>
</evidence>
<dbReference type="InterPro" id="IPR005746">
    <property type="entry name" value="Thioredoxin"/>
</dbReference>
<gene>
    <name evidence="9" type="ORF">Rhe02_09030</name>
</gene>
<organism evidence="9 10">
    <name type="scientific">Rhizocola hellebori</name>
    <dbReference type="NCBI Taxonomy" id="1392758"/>
    <lineage>
        <taxon>Bacteria</taxon>
        <taxon>Bacillati</taxon>
        <taxon>Actinomycetota</taxon>
        <taxon>Actinomycetes</taxon>
        <taxon>Micromonosporales</taxon>
        <taxon>Micromonosporaceae</taxon>
        <taxon>Rhizocola</taxon>
    </lineage>
</organism>
<dbReference type="AlphaFoldDB" id="A0A8J3Q386"/>
<keyword evidence="5" id="KW-1015">Disulfide bond</keyword>
<dbReference type="Gene3D" id="2.30.30.380">
    <property type="entry name" value="Zn-finger domain of Sec23/24"/>
    <property type="match status" value="1"/>
</dbReference>
<keyword evidence="6" id="KW-0676">Redox-active center</keyword>
<dbReference type="CDD" id="cd02947">
    <property type="entry name" value="TRX_family"/>
    <property type="match status" value="1"/>
</dbReference>
<dbReference type="Pfam" id="PF21352">
    <property type="entry name" value="Zn_ribbon_Thio2"/>
    <property type="match status" value="1"/>
</dbReference>
<dbReference type="EMBL" id="BONY01000004">
    <property type="protein sequence ID" value="GIH02836.1"/>
    <property type="molecule type" value="Genomic_DNA"/>
</dbReference>
<keyword evidence="2" id="KW-0813">Transport</keyword>
<dbReference type="PANTHER" id="PTHR45663">
    <property type="entry name" value="GEO12009P1"/>
    <property type="match status" value="1"/>
</dbReference>
<dbReference type="Pfam" id="PF00085">
    <property type="entry name" value="Thioredoxin"/>
    <property type="match status" value="1"/>
</dbReference>
<evidence type="ECO:0000256" key="4">
    <source>
        <dbReference type="ARBA" id="ARBA00022982"/>
    </source>
</evidence>
<dbReference type="PRINTS" id="PR00421">
    <property type="entry name" value="THIOREDOXIN"/>
</dbReference>
<proteinExistence type="inferred from homology"/>
<dbReference type="InterPro" id="IPR017937">
    <property type="entry name" value="Thioredoxin_CS"/>
</dbReference>
<evidence type="ECO:0000256" key="1">
    <source>
        <dbReference type="ARBA" id="ARBA00008987"/>
    </source>
</evidence>
<dbReference type="InterPro" id="IPR013766">
    <property type="entry name" value="Thioredoxin_domain"/>
</dbReference>
<dbReference type="Proteomes" id="UP000612899">
    <property type="component" value="Unassembled WGS sequence"/>
</dbReference>
<evidence type="ECO:0000259" key="8">
    <source>
        <dbReference type="PROSITE" id="PS51352"/>
    </source>
</evidence>
<dbReference type="FunFam" id="3.40.30.10:FF:000001">
    <property type="entry name" value="Thioredoxin"/>
    <property type="match status" value="1"/>
</dbReference>
<dbReference type="InterPro" id="IPR036249">
    <property type="entry name" value="Thioredoxin-like_sf"/>
</dbReference>
<dbReference type="InterPro" id="IPR049299">
    <property type="entry name" value="Thio2_N"/>
</dbReference>
<dbReference type="SUPFAM" id="SSF52833">
    <property type="entry name" value="Thioredoxin-like"/>
    <property type="match status" value="1"/>
</dbReference>
<dbReference type="PROSITE" id="PS00194">
    <property type="entry name" value="THIOREDOXIN_1"/>
    <property type="match status" value="1"/>
</dbReference>
<reference evidence="9" key="1">
    <citation type="submission" date="2021-01" db="EMBL/GenBank/DDBJ databases">
        <title>Whole genome shotgun sequence of Rhizocola hellebori NBRC 109834.</title>
        <authorList>
            <person name="Komaki H."/>
            <person name="Tamura T."/>
        </authorList>
    </citation>
    <scope>NUCLEOTIDE SEQUENCE</scope>
    <source>
        <strain evidence="9">NBRC 109834</strain>
    </source>
</reference>
<sequence length="141" mass="15190">MTTSDIVTCPDCGQKNRVPADASGTPRCGKCQTDLPWITTATDDDFDAIATHASLPVLVDLWAPWCGPCRVVEPGVARAAQERAGKLKVVKVNVDEAPQISQRFQARSIPMLVMLRNGNMVSQQVGATPPDQLMAFVDKAL</sequence>
<feature type="domain" description="Thioredoxin" evidence="8">
    <location>
        <begin position="26"/>
        <end position="141"/>
    </location>
</feature>
<evidence type="ECO:0000256" key="5">
    <source>
        <dbReference type="ARBA" id="ARBA00023157"/>
    </source>
</evidence>
<dbReference type="Gene3D" id="3.40.30.10">
    <property type="entry name" value="Glutaredoxin"/>
    <property type="match status" value="1"/>
</dbReference>
<evidence type="ECO:0000313" key="10">
    <source>
        <dbReference type="Proteomes" id="UP000612899"/>
    </source>
</evidence>
<dbReference type="PROSITE" id="PS51352">
    <property type="entry name" value="THIOREDOXIN_2"/>
    <property type="match status" value="1"/>
</dbReference>
<name>A0A8J3Q386_9ACTN</name>
<dbReference type="GO" id="GO:0045454">
    <property type="term" value="P:cell redox homeostasis"/>
    <property type="evidence" value="ECO:0007669"/>
    <property type="project" value="TreeGrafter"/>
</dbReference>
<dbReference type="RefSeq" id="WP_203906766.1">
    <property type="nucleotide sequence ID" value="NZ_BONY01000004.1"/>
</dbReference>
<accession>A0A8J3Q386</accession>
<comment type="caution">
    <text evidence="9">The sequence shown here is derived from an EMBL/GenBank/DDBJ whole genome shotgun (WGS) entry which is preliminary data.</text>
</comment>
<keyword evidence="4" id="KW-0249">Electron transport</keyword>
<keyword evidence="3" id="KW-0479">Metal-binding</keyword>
<keyword evidence="10" id="KW-1185">Reference proteome</keyword>
<dbReference type="NCBIfam" id="TIGR01068">
    <property type="entry name" value="thioredoxin"/>
    <property type="match status" value="1"/>
</dbReference>
<evidence type="ECO:0000313" key="9">
    <source>
        <dbReference type="EMBL" id="GIH02836.1"/>
    </source>
</evidence>
<evidence type="ECO:0000256" key="6">
    <source>
        <dbReference type="ARBA" id="ARBA00023284"/>
    </source>
</evidence>
<evidence type="ECO:0000256" key="2">
    <source>
        <dbReference type="ARBA" id="ARBA00022448"/>
    </source>
</evidence>
<dbReference type="GO" id="GO:0046872">
    <property type="term" value="F:metal ion binding"/>
    <property type="evidence" value="ECO:0007669"/>
    <property type="project" value="UniProtKB-KW"/>
</dbReference>
<dbReference type="PANTHER" id="PTHR45663:SF11">
    <property type="entry name" value="GEO12009P1"/>
    <property type="match status" value="1"/>
</dbReference>
<dbReference type="GO" id="GO:0015035">
    <property type="term" value="F:protein-disulfide reductase activity"/>
    <property type="evidence" value="ECO:0007669"/>
    <property type="project" value="UniProtKB-UniRule"/>
</dbReference>
<dbReference type="GO" id="GO:0005829">
    <property type="term" value="C:cytosol"/>
    <property type="evidence" value="ECO:0007669"/>
    <property type="project" value="TreeGrafter"/>
</dbReference>
<protein>
    <recommendedName>
        <fullName evidence="7">Thioredoxin</fullName>
    </recommendedName>
</protein>